<dbReference type="KEGG" id="tde:TDE_0379"/>
<organism evidence="1 2">
    <name type="scientific">Treponema denticola (strain ATCC 35405 / DSM 14222 / CIP 103919 / JCM 8153 / KCTC 15104)</name>
    <dbReference type="NCBI Taxonomy" id="243275"/>
    <lineage>
        <taxon>Bacteria</taxon>
        <taxon>Pseudomonadati</taxon>
        <taxon>Spirochaetota</taxon>
        <taxon>Spirochaetia</taxon>
        <taxon>Spirochaetales</taxon>
        <taxon>Treponemataceae</taxon>
        <taxon>Treponema</taxon>
    </lineage>
</organism>
<evidence type="ECO:0000313" key="1">
    <source>
        <dbReference type="EMBL" id="AAS10874.1"/>
    </source>
</evidence>
<sequence>MKKGITVILVYCLLLLVCTSCASLGIWMHGEQYFVGKTENDLIKYFGDHGVELSNKTEYDKVIRFCNQIDTLYMDKTTVNMYKKGTPQCVFSLDFVEYNDGCLVLNGRSHYSGGTSSFGKVIMPRHSNDNAIIKNELNRFWYEVKRLKAVSTSEQDARFNNTPVGSWYFMYTKSSEYIYHGGNPYVKEPPSNIPFYHYNIWRVDVSSTQKATTETEIAYVFDLKHLTYYDAKGRQISLSQALENEKYYEKQGYTRRLTKEGMTVDAYIKYNKIVKIEKQ</sequence>
<evidence type="ECO:0000313" key="2">
    <source>
        <dbReference type="Proteomes" id="UP000008212"/>
    </source>
</evidence>
<dbReference type="RefSeq" id="WP_002681400.1">
    <property type="nucleotide sequence ID" value="NC_002967.9"/>
</dbReference>
<dbReference type="HOGENOM" id="CLU_997272_0_0_12"/>
<accession>Q73QR4</accession>
<protein>
    <submittedName>
        <fullName evidence="1">Uncharacterized protein</fullName>
    </submittedName>
</protein>
<keyword evidence="2" id="KW-1185">Reference proteome</keyword>
<name>Q73QR4_TREDE</name>
<dbReference type="PaxDb" id="243275-TDE_0379"/>
<proteinExistence type="predicted"/>
<dbReference type="EMBL" id="AE017226">
    <property type="protein sequence ID" value="AAS10874.1"/>
    <property type="molecule type" value="Genomic_DNA"/>
</dbReference>
<dbReference type="OrthoDB" id="9893595at2"/>
<reference evidence="1 2" key="1">
    <citation type="journal article" date="2004" name="Proc. Natl. Acad. Sci. U.S.A.">
        <title>Comparison of the genome of the oral pathogen Treponema denticola with other spirochete genomes.</title>
        <authorList>
            <person name="Seshadri R."/>
            <person name="Myers G.S."/>
            <person name="Tettelin H."/>
            <person name="Eisen J.A."/>
            <person name="Heidelberg J.F."/>
            <person name="Dodson R.J."/>
            <person name="Davidsen T.M."/>
            <person name="DeBoy R.T."/>
            <person name="Fouts D.E."/>
            <person name="Haft D.H."/>
            <person name="Selengut J."/>
            <person name="Ren Q."/>
            <person name="Brinkac L.M."/>
            <person name="Madupu R."/>
            <person name="Kolonay J."/>
            <person name="Durkin S.A."/>
            <person name="Daugherty S.C."/>
            <person name="Shetty J."/>
            <person name="Shvartsbeyn A."/>
            <person name="Gebregeorgis E."/>
            <person name="Geer K."/>
            <person name="Tsegaye G."/>
            <person name="Malek J."/>
            <person name="Ayodeji B."/>
            <person name="Shatsman S."/>
            <person name="McLeod M.P."/>
            <person name="Smajs D."/>
            <person name="Howell J.K."/>
            <person name="Pal S."/>
            <person name="Amin A."/>
            <person name="Vashisth P."/>
            <person name="McNeill T.Z."/>
            <person name="Xiang Q."/>
            <person name="Sodergren E."/>
            <person name="Baca E."/>
            <person name="Weinstock G.M."/>
            <person name="Norris S.J."/>
            <person name="Fraser C.M."/>
            <person name="Paulsen I.T."/>
        </authorList>
    </citation>
    <scope>NUCLEOTIDE SEQUENCE [LARGE SCALE GENOMIC DNA]</scope>
    <source>
        <strain evidence="2">ATCC 35405 / DSM 14222 / CIP 103919 / JCM 8153 / KCTC 15104</strain>
    </source>
</reference>
<dbReference type="Proteomes" id="UP000008212">
    <property type="component" value="Chromosome"/>
</dbReference>
<gene>
    <name evidence="1" type="ordered locus">TDE_0379</name>
</gene>
<dbReference type="PATRIC" id="fig|243275.7.peg.368"/>
<dbReference type="AlphaFoldDB" id="Q73QR4"/>
<dbReference type="STRING" id="243275.TDE_0379"/>
<dbReference type="eggNOG" id="ENOG5031CGK">
    <property type="taxonomic scope" value="Bacteria"/>
</dbReference>
<dbReference type="GeneID" id="2739472"/>